<feature type="chain" id="PRO_5045129952" evidence="2">
    <location>
        <begin position="23"/>
        <end position="253"/>
    </location>
</feature>
<accession>A0ABS9BKW2</accession>
<dbReference type="Proteomes" id="UP001200145">
    <property type="component" value="Unassembled WGS sequence"/>
</dbReference>
<comment type="caution">
    <text evidence="3">The sequence shown here is derived from an EMBL/GenBank/DDBJ whole genome shotgun (WGS) entry which is preliminary data.</text>
</comment>
<gene>
    <name evidence="3" type="ORF">L0U88_15225</name>
</gene>
<evidence type="ECO:0000313" key="4">
    <source>
        <dbReference type="Proteomes" id="UP001200145"/>
    </source>
</evidence>
<sequence length="253" mass="28500">MNQFKNLLLAAGCMLAVGTTQAFPFIHSGGLMGELLLEEQPVVDTVPGSLDDHLKSLDKAEKSLTLELGSKNWESVEKSMQAALAKLNSGEIERELAKAMKEIEASKKHIAEELKAAFNKEEMQEHLKELDKALAQLKLEQSRMKEEIEAQREAIKTELKTSLPNMEKELKNAKAEIAKARVLLTGYKEMIGKMKAEGLIKDEANYRIEYTGEALIIDGNKQSEATLQKYRSYFPDKNTVIENKNNRFDIKKD</sequence>
<name>A0ABS9BKW2_9BACT</name>
<evidence type="ECO:0000256" key="1">
    <source>
        <dbReference type="SAM" id="Coils"/>
    </source>
</evidence>
<keyword evidence="2" id="KW-0732">Signal</keyword>
<feature type="signal peptide" evidence="2">
    <location>
        <begin position="1"/>
        <end position="22"/>
    </location>
</feature>
<organism evidence="3 4">
    <name type="scientific">Flavihumibacter fluminis</name>
    <dbReference type="NCBI Taxonomy" id="2909236"/>
    <lineage>
        <taxon>Bacteria</taxon>
        <taxon>Pseudomonadati</taxon>
        <taxon>Bacteroidota</taxon>
        <taxon>Chitinophagia</taxon>
        <taxon>Chitinophagales</taxon>
        <taxon>Chitinophagaceae</taxon>
        <taxon>Flavihumibacter</taxon>
    </lineage>
</organism>
<feature type="coiled-coil region" evidence="1">
    <location>
        <begin position="100"/>
        <end position="190"/>
    </location>
</feature>
<dbReference type="RefSeq" id="WP_234866942.1">
    <property type="nucleotide sequence ID" value="NZ_JAKEVY010000004.1"/>
</dbReference>
<keyword evidence="1" id="KW-0175">Coiled coil</keyword>
<keyword evidence="4" id="KW-1185">Reference proteome</keyword>
<dbReference type="EMBL" id="JAKEVY010000004">
    <property type="protein sequence ID" value="MCF1715990.1"/>
    <property type="molecule type" value="Genomic_DNA"/>
</dbReference>
<proteinExistence type="predicted"/>
<reference evidence="3 4" key="1">
    <citation type="submission" date="2022-01" db="EMBL/GenBank/DDBJ databases">
        <title>Flavihumibacter sp. nov., isolated from sediment of a river.</title>
        <authorList>
            <person name="Liu H."/>
        </authorList>
    </citation>
    <scope>NUCLEOTIDE SEQUENCE [LARGE SCALE GENOMIC DNA]</scope>
    <source>
        <strain evidence="3 4">RY-1</strain>
    </source>
</reference>
<evidence type="ECO:0000256" key="2">
    <source>
        <dbReference type="SAM" id="SignalP"/>
    </source>
</evidence>
<protein>
    <submittedName>
        <fullName evidence="3">Uncharacterized protein</fullName>
    </submittedName>
</protein>
<evidence type="ECO:0000313" key="3">
    <source>
        <dbReference type="EMBL" id="MCF1715990.1"/>
    </source>
</evidence>